<dbReference type="Proteomes" id="UP000294919">
    <property type="component" value="Unassembled WGS sequence"/>
</dbReference>
<organism evidence="1 2">
    <name type="scientific">Marinisporobacter balticus</name>
    <dbReference type="NCBI Taxonomy" id="2018667"/>
    <lineage>
        <taxon>Bacteria</taxon>
        <taxon>Bacillati</taxon>
        <taxon>Bacillota</taxon>
        <taxon>Clostridia</taxon>
        <taxon>Peptostreptococcales</taxon>
        <taxon>Thermotaleaceae</taxon>
        <taxon>Marinisporobacter</taxon>
    </lineage>
</organism>
<evidence type="ECO:0000313" key="1">
    <source>
        <dbReference type="EMBL" id="TCO79390.1"/>
    </source>
</evidence>
<name>A0A4V2SCI0_9FIRM</name>
<evidence type="ECO:0000313" key="2">
    <source>
        <dbReference type="Proteomes" id="UP000294919"/>
    </source>
</evidence>
<keyword evidence="1" id="KW-0548">Nucleotidyltransferase</keyword>
<keyword evidence="1" id="KW-0808">Transferase</keyword>
<dbReference type="SUPFAM" id="SSF48371">
    <property type="entry name" value="ARM repeat"/>
    <property type="match status" value="1"/>
</dbReference>
<dbReference type="SUPFAM" id="SSF109604">
    <property type="entry name" value="HD-domain/PDEase-like"/>
    <property type="match status" value="1"/>
</dbReference>
<dbReference type="OrthoDB" id="1703792at2"/>
<dbReference type="Gene3D" id="3.40.50.620">
    <property type="entry name" value="HUPs"/>
    <property type="match status" value="1"/>
</dbReference>
<accession>A0A4V2SCI0</accession>
<gene>
    <name evidence="1" type="ORF">EV214_102108</name>
</gene>
<sequence length="1639" mass="189215">MENLIVIELYNKIYNTFLNPNWLEKLSLNETFIKKHIEGLSFLNGIEDILTRNDYSCHATLHLCENILNTLAKENVPKDWLYYLYQFTLQKSFPHAVEISLDPNLDSACYLYLDLLRILSEFQKSSKDNTWQSQYPLAFLSQEEIKDLENPIEYKQFLTAFYSDYVYEMMKLNHEVAGYNTIDHICGVHYLSLFIARQLKNCGLPIDLGRVSGATAGHDIGKYGCTNEEQHRVPYLHYYYTDLWFSNHKIVYIRHIALNHSVWDLELENLSLESLILIYSDFRVKNFMDNSGHIKMHIYNLSDSFAVILEKLDNVDQTKKNRYARVYEKLKDFENYMLHLGVYVDVSIPLNAHFVEKKAHKPHYALIQGKEIVNHIKHLSFHHNVHLMYLLRDEYALENILQLARSEKDWTNFREYLRIFEEYSTYMTQKQKRITINFLYENLIHPEDDIRKHCAALMGALIALFDEVYRKELPKNAILSPTSITSRDLFEKYLKLFIFSDPKIIPKHRKWIGYSLSTMITSLFNHCTLTENNQLKNQAHEYITLLLKYYDQNIYGKNDIAFYLLETLKHIPISICDARIDILFNFLFEMLKEKKHDLRIAALEATYILLPHMGAHKKFIKKITSSLTSENTPCKSASENFLKLKIIKELNLDPSIVTKYTDFFKIDKNIVSSMFLSNLKVATKPVIKKVQIEILLNHARNNPEISGLQTALHFCNLLKVSASDRTRTRAGEGVLEIISFLSFEQRNEVAVELLSALELDGYQFTEYIPPFLGQLILTLQPIELDEIIDDFIEKLNQSNAILSGLILKTIGVAIANYSKYLTIFHEGENKYDVRLIKMLGVLLKGLVHAHVRVKQVAFTVIGKGIFGETNLQIEEKNKIFKLIAKKMLTLLTDHQDETLLFLGNAAALHHLYRFIANNLFLQGDPGSIPKKVAFFPGTFDPFSLIHKQIAKSVRDRGFEVYLAIDEFSWSKHTLPHLLRKDIANMSIADSLNIYLYPEDFPINIGNQRDLDTLKNMFPHSQVHMVMGSDVILNATSYQAEKNKGSIHTFPHIIFEKSDLLPVMKNNSALSSAIRQIDGQVTILSLPSPYDEISATQIRNYIDENRDLSSLIDPLAQKYIYGNGFYKRESQHKTLMEGISLKIETIKNFDINMIRDLCTSFYHDSSEAQKKIVGFFHKPSARLLIVRDMTQNGKIIGFSAHHWVRLNTLFYDLKESTVSEYIRDHSIGRIAMIDGIFVHPSSNHTNLEQILLTETLAFALSKDYEYAVFHNMIGEYSSSSLAETLTVQGFEQLPFGDQKNPIFTVKMNAPCTLNLDMKGIIKEPFRSNPKIVKAILASRKKLQKALTNLYPGNLILSFDRNVLYETLVQKICAVNSVPTTPLTPRKLGSAMCVPFGKILKQSIIPNTVTKSLHTEKLFLPHMKGFMIGAFPHYTDLEFQIKMLRSFNMPIILVDDILHKGYRNNVLSPLLNKENIKVEKTIVGILSARGKELMHRQNRKVDCAYYIPKLKAWFNENMLYPFFGGDTIWRGTTPQRNLVPSINVILPFTSPTFIKDASKASQYNFSKVCIQNALDILKVIETEYHYIHKRNLTLASLGEVFISPRCPDHGKNMHYDLNYSPSYYLENDLDLLNRLETTLLD</sequence>
<proteinExistence type="predicted"/>
<reference evidence="1 2" key="1">
    <citation type="submission" date="2019-03" db="EMBL/GenBank/DDBJ databases">
        <title>Genomic Encyclopedia of Type Strains, Phase IV (KMG-IV): sequencing the most valuable type-strain genomes for metagenomic binning, comparative biology and taxonomic classification.</title>
        <authorList>
            <person name="Goeker M."/>
        </authorList>
    </citation>
    <scope>NUCLEOTIDE SEQUENCE [LARGE SCALE GENOMIC DNA]</scope>
    <source>
        <strain evidence="1 2">DSM 102940</strain>
    </source>
</reference>
<dbReference type="RefSeq" id="WP_132242238.1">
    <property type="nucleotide sequence ID" value="NZ_SLWV01000002.1"/>
</dbReference>
<keyword evidence="2" id="KW-1185">Reference proteome</keyword>
<dbReference type="InterPro" id="IPR014729">
    <property type="entry name" value="Rossmann-like_a/b/a_fold"/>
</dbReference>
<dbReference type="InterPro" id="IPR016024">
    <property type="entry name" value="ARM-type_fold"/>
</dbReference>
<dbReference type="EMBL" id="SLWV01000002">
    <property type="protein sequence ID" value="TCO79390.1"/>
    <property type="molecule type" value="Genomic_DNA"/>
</dbReference>
<protein>
    <submittedName>
        <fullName evidence="1">Nicotinic acid mononucleotide adenylyltransferase</fullName>
    </submittedName>
</protein>
<dbReference type="GO" id="GO:0016779">
    <property type="term" value="F:nucleotidyltransferase activity"/>
    <property type="evidence" value="ECO:0007669"/>
    <property type="project" value="UniProtKB-KW"/>
</dbReference>
<comment type="caution">
    <text evidence="1">The sequence shown here is derived from an EMBL/GenBank/DDBJ whole genome shotgun (WGS) entry which is preliminary data.</text>
</comment>
<dbReference type="SUPFAM" id="SSF52374">
    <property type="entry name" value="Nucleotidylyl transferase"/>
    <property type="match status" value="1"/>
</dbReference>